<evidence type="ECO:0000313" key="3">
    <source>
        <dbReference type="EMBL" id="RUT64399.1"/>
    </source>
</evidence>
<evidence type="ECO:0000259" key="2">
    <source>
        <dbReference type="Pfam" id="PF13116"/>
    </source>
</evidence>
<dbReference type="AlphaFoldDB" id="A0A433ZQP6"/>
<dbReference type="OrthoDB" id="9762238at2"/>
<dbReference type="NCBIfam" id="NF008148">
    <property type="entry name" value="PRK10899.1"/>
    <property type="match status" value="1"/>
</dbReference>
<gene>
    <name evidence="3" type="ORF">CKG00_14480</name>
</gene>
<dbReference type="InterPro" id="IPR025263">
    <property type="entry name" value="YhdP_central"/>
</dbReference>
<dbReference type="EMBL" id="NRQY01000002">
    <property type="protein sequence ID" value="RUT64399.1"/>
    <property type="molecule type" value="Genomic_DNA"/>
</dbReference>
<keyword evidence="3" id="KW-0614">Plasmid</keyword>
<reference evidence="3 4" key="1">
    <citation type="submission" date="2017-08" db="EMBL/GenBank/DDBJ databases">
        <title>Draft genome sequence of pheromone producing symbiont Morganella morganii, of the female New Zealand grass grub Costelytra giveni.</title>
        <authorList>
            <person name="Laugraud A."/>
            <person name="Young S.D."/>
            <person name="Hurst M.H."/>
        </authorList>
    </citation>
    <scope>NUCLEOTIDE SEQUENCE [LARGE SCALE GENOMIC DNA]</scope>
    <source>
        <strain evidence="3 4">MMsCG</strain>
        <plasmid evidence="3">unnamed1</plasmid>
    </source>
</reference>
<evidence type="ECO:0000256" key="1">
    <source>
        <dbReference type="SAM" id="Phobius"/>
    </source>
</evidence>
<dbReference type="Proteomes" id="UP000286908">
    <property type="component" value="Unassembled WGS sequence"/>
</dbReference>
<geneLocation type="plasmid" evidence="3">
    <name>unnamed1</name>
</geneLocation>
<proteinExistence type="predicted"/>
<organism evidence="3 4">
    <name type="scientific">Morganella morganii</name>
    <name type="common">Proteus morganii</name>
    <dbReference type="NCBI Taxonomy" id="582"/>
    <lineage>
        <taxon>Bacteria</taxon>
        <taxon>Pseudomonadati</taxon>
        <taxon>Pseudomonadota</taxon>
        <taxon>Gammaproteobacteria</taxon>
        <taxon>Enterobacterales</taxon>
        <taxon>Morganellaceae</taxon>
        <taxon>Morganella</taxon>
    </lineage>
</organism>
<dbReference type="PANTHER" id="PTHR38690">
    <property type="entry name" value="PROTEASE-RELATED"/>
    <property type="match status" value="1"/>
</dbReference>
<dbReference type="Pfam" id="PF13116">
    <property type="entry name" value="YhdP"/>
    <property type="match status" value="1"/>
</dbReference>
<sequence>MRRLPGILLTCVIVMVIAAALVLGGLRYLLPQINEYRPQIEQKLSQMTGATVRIGEISGRWQGFGPALTLRDLTVTAPDADISAEKIDLSLDIWRTLFRFQVSFRDLTFWHMKLDYKQPLSSDGSSIETDDALSGLWLERFDNFDLRDSEIRFLTPSGDPATLLISRLSWLNQSKRHRAQGEISLSSVNNPRGWLQVRLDLRDVNGLLDEGTVYLQADDIDMTPWFSRWLRDNTGLNKAGFSLDGWMTVEKGAITRGLVRLNSGEADWLTGKETHTLEVQDLMVQMRRQGEGWLFNIPDLFNLKTDGQQWPEGSVSLLYIPPSAKYGGNPHLRIRANDIELARLSSIVPTFSFLTNDIVKAWQQRDPSGLIHDFSLDITPAAPENLELDVSWQDVSWKALEELPSVSHFSGVLRGGQARGILRFALDDSILDYRPMFTAPLAVAESRGQIQWTNTDGNLNLWSDNLDLKSGALRANGNFRYQHDKDRPPSLGILGGVTLTDAGEAWRYFPVPLMGEFLSEYLTQALIAGQAENATVIFQGNPADFPFRKNEGQFQIWVPLRDATFKYDPEWPALMGMNADLNFHNQGLWISAQEAKLGEATARNLKADIPDFTVERLYIQSDIEGKGESLGKYFDQTPMKKSIGNTLEQLKIGGVVNGDLKLEIPLNFNEMVRATGHVNLKNNDIDVVPLGSTLKSVSGQFRFDNGDLESDRITAHWFGQPLNIRFTTKENPSDFAVNIDLDGNWQMKGIDGVPAAIKQHVTGSFPWTGDVKITLPQKGEMRYTVDLEGQTGKLTSSTLPAVRRWAAESGTLNVHAAGTEYTLKAGGTVGKSFSVLTDWRLGDILTLNGAVIRPGTTVPEEITRDVISIALPPISGEEWVGALAIAGQSHQQPASLKLPGNIDISAPYADFAGQRWNQIKLRIHPQENGWLLSSDSQELRGDIRIPASGPWQASIDYLYYNPESIQNALPESQRNETTKTDYRVGSWPAVTLRCEACWVSGLNIGTVNAKVWPENNSLVLDAATVKNSASELTLSGGRWDAGLTPLSHFKGQFKGPVFDNMAAYFGVLVPITGSPFTVDFDLNWRDVPWSPDVATLNGIISTSLGKGAIERMGGGNAGKLLRLVSFDALLRKLQLDFTDTFSNDFVFDSIRGKGVIKDGILKTTDTRVDGLMADISFSGSIYLVERRIDMSVVVTPELSATVGVATAFVVNPIAGAAVFVASKVLGPLWSKISVIRYHLSGSLEEPKIDEVLRQLKETQE</sequence>
<accession>A0A433ZQP6</accession>
<dbReference type="PANTHER" id="PTHR38690:SF1">
    <property type="entry name" value="PROTEASE"/>
    <property type="match status" value="1"/>
</dbReference>
<protein>
    <submittedName>
        <fullName evidence="3">TIGR02099 family protein</fullName>
    </submittedName>
</protein>
<dbReference type="InterPro" id="IPR011836">
    <property type="entry name" value="YhdP"/>
</dbReference>
<feature type="domain" description="YhdP central" evidence="2">
    <location>
        <begin position="1"/>
        <end position="1248"/>
    </location>
</feature>
<evidence type="ECO:0000313" key="4">
    <source>
        <dbReference type="Proteomes" id="UP000286908"/>
    </source>
</evidence>
<comment type="caution">
    <text evidence="3">The sequence shown here is derived from an EMBL/GenBank/DDBJ whole genome shotgun (WGS) entry which is preliminary data.</text>
</comment>
<feature type="transmembrane region" description="Helical" evidence="1">
    <location>
        <begin position="7"/>
        <end position="30"/>
    </location>
</feature>
<keyword evidence="1" id="KW-0812">Transmembrane</keyword>
<dbReference type="NCBIfam" id="TIGR02099">
    <property type="entry name" value="YhdP family protein"/>
    <property type="match status" value="1"/>
</dbReference>
<keyword evidence="1" id="KW-0472">Membrane</keyword>
<name>A0A433ZQP6_MORMO</name>
<keyword evidence="1" id="KW-1133">Transmembrane helix</keyword>